<keyword evidence="3" id="KW-1185">Reference proteome</keyword>
<gene>
    <name evidence="2" type="ORF">NA56DRAFT_658672</name>
</gene>
<organism evidence="2 3">
    <name type="scientific">Hyaloscypha hepaticicola</name>
    <dbReference type="NCBI Taxonomy" id="2082293"/>
    <lineage>
        <taxon>Eukaryota</taxon>
        <taxon>Fungi</taxon>
        <taxon>Dikarya</taxon>
        <taxon>Ascomycota</taxon>
        <taxon>Pezizomycotina</taxon>
        <taxon>Leotiomycetes</taxon>
        <taxon>Helotiales</taxon>
        <taxon>Hyaloscyphaceae</taxon>
        <taxon>Hyaloscypha</taxon>
    </lineage>
</organism>
<dbReference type="Proteomes" id="UP000235672">
    <property type="component" value="Unassembled WGS sequence"/>
</dbReference>
<protein>
    <submittedName>
        <fullName evidence="2">Uncharacterized protein</fullName>
    </submittedName>
</protein>
<feature type="compositionally biased region" description="Low complexity" evidence="1">
    <location>
        <begin position="108"/>
        <end position="120"/>
    </location>
</feature>
<evidence type="ECO:0000256" key="1">
    <source>
        <dbReference type="SAM" id="MobiDB-lite"/>
    </source>
</evidence>
<proteinExistence type="predicted"/>
<evidence type="ECO:0000313" key="2">
    <source>
        <dbReference type="EMBL" id="PMD21582.1"/>
    </source>
</evidence>
<sequence>MRWSPGDVSRSSSQSTKYLFAKPTFLETSIATEITFSMTPESFQRRLLSASHIGPYQNCPTWVMNCSFEIRTVTQEAIAPFNHRHQSLRVDFLLSAPVGMLKVHDSSRLPTRTRTRYTPPSRLPRRPHTYLLHAPSKSERPVPKRPGTGTSRNSRKDARNALLAVNTLPALPVTATPSARVFVPTIYRP</sequence>
<accession>A0A2J6Q5N2</accession>
<dbReference type="AlphaFoldDB" id="A0A2J6Q5N2"/>
<feature type="region of interest" description="Disordered" evidence="1">
    <location>
        <begin position="105"/>
        <end position="157"/>
    </location>
</feature>
<name>A0A2J6Q5N2_9HELO</name>
<reference evidence="2 3" key="1">
    <citation type="submission" date="2016-05" db="EMBL/GenBank/DDBJ databases">
        <title>A degradative enzymes factory behind the ericoid mycorrhizal symbiosis.</title>
        <authorList>
            <consortium name="DOE Joint Genome Institute"/>
            <person name="Martino E."/>
            <person name="Morin E."/>
            <person name="Grelet G."/>
            <person name="Kuo A."/>
            <person name="Kohler A."/>
            <person name="Daghino S."/>
            <person name="Barry K."/>
            <person name="Choi C."/>
            <person name="Cichocki N."/>
            <person name="Clum A."/>
            <person name="Copeland A."/>
            <person name="Hainaut M."/>
            <person name="Haridas S."/>
            <person name="Labutti K."/>
            <person name="Lindquist E."/>
            <person name="Lipzen A."/>
            <person name="Khouja H.-R."/>
            <person name="Murat C."/>
            <person name="Ohm R."/>
            <person name="Olson A."/>
            <person name="Spatafora J."/>
            <person name="Veneault-Fourrey C."/>
            <person name="Henrissat B."/>
            <person name="Grigoriev I."/>
            <person name="Martin F."/>
            <person name="Perotto S."/>
        </authorList>
    </citation>
    <scope>NUCLEOTIDE SEQUENCE [LARGE SCALE GENOMIC DNA]</scope>
    <source>
        <strain evidence="2 3">UAMH 7357</strain>
    </source>
</reference>
<evidence type="ECO:0000313" key="3">
    <source>
        <dbReference type="Proteomes" id="UP000235672"/>
    </source>
</evidence>
<dbReference type="EMBL" id="KZ613480">
    <property type="protein sequence ID" value="PMD21582.1"/>
    <property type="molecule type" value="Genomic_DNA"/>
</dbReference>